<organism evidence="13 14">
    <name type="scientific">Diatraea saccharalis</name>
    <name type="common">sugarcane borer</name>
    <dbReference type="NCBI Taxonomy" id="40085"/>
    <lineage>
        <taxon>Eukaryota</taxon>
        <taxon>Metazoa</taxon>
        <taxon>Ecdysozoa</taxon>
        <taxon>Arthropoda</taxon>
        <taxon>Hexapoda</taxon>
        <taxon>Insecta</taxon>
        <taxon>Pterygota</taxon>
        <taxon>Neoptera</taxon>
        <taxon>Endopterygota</taxon>
        <taxon>Lepidoptera</taxon>
        <taxon>Glossata</taxon>
        <taxon>Ditrysia</taxon>
        <taxon>Pyraloidea</taxon>
        <taxon>Crambidae</taxon>
        <taxon>Crambinae</taxon>
        <taxon>Diatraea</taxon>
    </lineage>
</organism>
<comment type="catalytic activity">
    <reaction evidence="10">
        <text>a cytidine in rRNA + S-adenosyl-L-methionine = a 5-methylcytidine in rRNA + S-adenosyl-L-homocysteine + H(+)</text>
        <dbReference type="Rhea" id="RHEA:61484"/>
        <dbReference type="Rhea" id="RHEA-COMP:15836"/>
        <dbReference type="Rhea" id="RHEA-COMP:15837"/>
        <dbReference type="ChEBI" id="CHEBI:15378"/>
        <dbReference type="ChEBI" id="CHEBI:57856"/>
        <dbReference type="ChEBI" id="CHEBI:59789"/>
        <dbReference type="ChEBI" id="CHEBI:74483"/>
        <dbReference type="ChEBI" id="CHEBI:82748"/>
    </reaction>
</comment>
<keyword evidence="3 11" id="KW-0489">Methyltransferase</keyword>
<gene>
    <name evidence="13" type="ORF">DIATSA_LOCUS6377</name>
</gene>
<dbReference type="SUPFAM" id="SSF53335">
    <property type="entry name" value="S-adenosyl-L-methionine-dependent methyltransferases"/>
    <property type="match status" value="1"/>
</dbReference>
<dbReference type="PRINTS" id="PR02008">
    <property type="entry name" value="RCMTFAMILY"/>
</dbReference>
<evidence type="ECO:0000256" key="10">
    <source>
        <dbReference type="ARBA" id="ARBA00049302"/>
    </source>
</evidence>
<comment type="similarity">
    <text evidence="11">Belongs to the class I-like SAM-binding methyltransferase superfamily. RsmB/NOP family.</text>
</comment>
<dbReference type="AlphaFoldDB" id="A0A9N9R314"/>
<accession>A0A9N9R314</accession>
<evidence type="ECO:0000313" key="14">
    <source>
        <dbReference type="Proteomes" id="UP001153714"/>
    </source>
</evidence>
<dbReference type="Gene3D" id="6.20.240.40">
    <property type="match status" value="1"/>
</dbReference>
<evidence type="ECO:0000256" key="3">
    <source>
        <dbReference type="ARBA" id="ARBA00022603"/>
    </source>
</evidence>
<feature type="binding site" evidence="11">
    <location>
        <position position="369"/>
    </location>
    <ligand>
        <name>S-adenosyl-L-methionine</name>
        <dbReference type="ChEBI" id="CHEBI:59789"/>
    </ligand>
</feature>
<dbReference type="Pfam" id="PF01189">
    <property type="entry name" value="Methyltr_RsmB-F"/>
    <property type="match status" value="1"/>
</dbReference>
<evidence type="ECO:0000256" key="9">
    <source>
        <dbReference type="ARBA" id="ARBA00042050"/>
    </source>
</evidence>
<dbReference type="EMBL" id="OU893333">
    <property type="protein sequence ID" value="CAG9788580.1"/>
    <property type="molecule type" value="Genomic_DNA"/>
</dbReference>
<evidence type="ECO:0000256" key="1">
    <source>
        <dbReference type="ARBA" id="ARBA00004173"/>
    </source>
</evidence>
<dbReference type="InterPro" id="IPR023267">
    <property type="entry name" value="RCMT"/>
</dbReference>
<dbReference type="GO" id="GO:0031167">
    <property type="term" value="P:rRNA methylation"/>
    <property type="evidence" value="ECO:0007669"/>
    <property type="project" value="TreeGrafter"/>
</dbReference>
<protein>
    <recommendedName>
        <fullName evidence="9">NOL1/NOP2/Sun domain family member 4</fullName>
    </recommendedName>
</protein>
<dbReference type="GO" id="GO:0003723">
    <property type="term" value="F:RNA binding"/>
    <property type="evidence" value="ECO:0007669"/>
    <property type="project" value="UniProtKB-UniRule"/>
</dbReference>
<keyword evidence="7" id="KW-0809">Transit peptide</keyword>
<feature type="binding site" evidence="11">
    <location>
        <position position="385"/>
    </location>
    <ligand>
        <name>S-adenosyl-L-methionine</name>
        <dbReference type="ChEBI" id="CHEBI:59789"/>
    </ligand>
</feature>
<feature type="active site" description="Nucleophile" evidence="11">
    <location>
        <position position="440"/>
    </location>
</feature>
<sequence length="517" mass="58224">MLAITRAIATSSTKSSQFRYTIVQGRNKSKTHWAVLKRKTSAKYKAQNHFDDFYGSVFGKKWEPIKKAMLRRPKYVAVVNNYGDTEETAEYLTNRGAHCLKNLMSIQQEFNTQYNPTPEAATSAEPDDKLQSYINKVQSDDIADIYPQTGELPDKLDHGNLILNSTEYLLTNKVDVQAQNNSINISTPKSPIDESRIIDPSLGMSTAEALYQYIPATKLKGMDDWLPESLHYSFVSTNKDFPLVIDEETEFKFPEHLKVYTYEMESEFTMFPEPRRCKTGVMNYYPLDCGSVLAVLALCLSPGDRVLDLCSAPGGKALIALQTLLPDIVICNDPSISRSNRTMRTFNDYLTDFKTSNKWQERVLFTRRDGREFTDDHGFDKVLVDVPCTTDRISMNENENNIFRPDRIKERLRLPELQSQLLVNALRLVRVGGAVVYSTCSLSPIQNDGVVHVALKRAFEDHGVLASVRDLSACMASLSSTVELARGNTAPQYGQLVTPSIAANFGPSYVSRLVRLK</sequence>
<evidence type="ECO:0000259" key="12">
    <source>
        <dbReference type="PROSITE" id="PS51686"/>
    </source>
</evidence>
<dbReference type="GO" id="GO:0008173">
    <property type="term" value="F:RNA methyltransferase activity"/>
    <property type="evidence" value="ECO:0007669"/>
    <property type="project" value="InterPro"/>
</dbReference>
<evidence type="ECO:0000256" key="11">
    <source>
        <dbReference type="PROSITE-ProRule" id="PRU01023"/>
    </source>
</evidence>
<dbReference type="Proteomes" id="UP001153714">
    <property type="component" value="Chromosome 2"/>
</dbReference>
<reference evidence="13" key="2">
    <citation type="submission" date="2022-10" db="EMBL/GenBank/DDBJ databases">
        <authorList>
            <consortium name="ENA_rothamsted_submissions"/>
            <consortium name="culmorum"/>
            <person name="King R."/>
        </authorList>
    </citation>
    <scope>NUCLEOTIDE SEQUENCE</scope>
</reference>
<dbReference type="InterPro" id="IPR001678">
    <property type="entry name" value="MeTrfase_RsmB-F_NOP2_dom"/>
</dbReference>
<keyword evidence="6 11" id="KW-0694">RNA-binding</keyword>
<feature type="domain" description="SAM-dependent MTase RsmB/NOP-type" evidence="12">
    <location>
        <begin position="218"/>
        <end position="516"/>
    </location>
</feature>
<dbReference type="InterPro" id="IPR029063">
    <property type="entry name" value="SAM-dependent_MTases_sf"/>
</dbReference>
<keyword evidence="14" id="KW-1185">Reference proteome</keyword>
<evidence type="ECO:0000256" key="8">
    <source>
        <dbReference type="ARBA" id="ARBA00023128"/>
    </source>
</evidence>
<evidence type="ECO:0000256" key="6">
    <source>
        <dbReference type="ARBA" id="ARBA00022884"/>
    </source>
</evidence>
<name>A0A9N9R314_9NEOP</name>
<proteinExistence type="inferred from homology"/>
<dbReference type="PROSITE" id="PS51686">
    <property type="entry name" value="SAM_MT_RSMB_NOP"/>
    <property type="match status" value="1"/>
</dbReference>
<feature type="binding site" evidence="11">
    <location>
        <begin position="310"/>
        <end position="316"/>
    </location>
    <ligand>
        <name>S-adenosyl-L-methionine</name>
        <dbReference type="ChEBI" id="CHEBI:59789"/>
    </ligand>
</feature>
<dbReference type="GO" id="GO:0005762">
    <property type="term" value="C:mitochondrial large ribosomal subunit"/>
    <property type="evidence" value="ECO:0007669"/>
    <property type="project" value="TreeGrafter"/>
</dbReference>
<dbReference type="PANTHER" id="PTHR22808:SF3">
    <property type="entry name" value="5-METHYLCYTOSINE RRNA METHYLTRANSFERASE NSUN4"/>
    <property type="match status" value="1"/>
</dbReference>
<keyword evidence="2" id="KW-0698">rRNA processing</keyword>
<dbReference type="FunFam" id="3.40.50.150:FF:000055">
    <property type="entry name" value="5-methylcytosine rRNA methyltransferase NSUN4"/>
    <property type="match status" value="1"/>
</dbReference>
<keyword evidence="4 11" id="KW-0808">Transferase</keyword>
<comment type="subcellular location">
    <subcellularLocation>
        <location evidence="1">Mitochondrion</location>
    </subcellularLocation>
</comment>
<keyword evidence="5 11" id="KW-0949">S-adenosyl-L-methionine</keyword>
<evidence type="ECO:0000256" key="2">
    <source>
        <dbReference type="ARBA" id="ARBA00022552"/>
    </source>
</evidence>
<evidence type="ECO:0000256" key="7">
    <source>
        <dbReference type="ARBA" id="ARBA00022946"/>
    </source>
</evidence>
<keyword evidence="8" id="KW-0496">Mitochondrion</keyword>
<dbReference type="PANTHER" id="PTHR22808">
    <property type="entry name" value="NCL1 YEAST -RELATED NOL1/NOP2/FMU SUN DOMAIN-CONTAINING"/>
    <property type="match status" value="1"/>
</dbReference>
<dbReference type="CDD" id="cd02440">
    <property type="entry name" value="AdoMet_MTases"/>
    <property type="match status" value="1"/>
</dbReference>
<evidence type="ECO:0000256" key="4">
    <source>
        <dbReference type="ARBA" id="ARBA00022679"/>
    </source>
</evidence>
<reference evidence="13" key="1">
    <citation type="submission" date="2021-12" db="EMBL/GenBank/DDBJ databases">
        <authorList>
            <person name="King R."/>
        </authorList>
    </citation>
    <scope>NUCLEOTIDE SEQUENCE</scope>
</reference>
<dbReference type="Gene3D" id="3.40.50.150">
    <property type="entry name" value="Vaccinia Virus protein VP39"/>
    <property type="match status" value="1"/>
</dbReference>
<evidence type="ECO:0000313" key="13">
    <source>
        <dbReference type="EMBL" id="CAG9788580.1"/>
    </source>
</evidence>
<dbReference type="InterPro" id="IPR049560">
    <property type="entry name" value="MeTrfase_RsmB-F_NOP2_cat"/>
</dbReference>
<evidence type="ECO:0000256" key="5">
    <source>
        <dbReference type="ARBA" id="ARBA00022691"/>
    </source>
</evidence>
<feature type="binding site" evidence="11">
    <location>
        <position position="333"/>
    </location>
    <ligand>
        <name>S-adenosyl-L-methionine</name>
        <dbReference type="ChEBI" id="CHEBI:59789"/>
    </ligand>
</feature>
<dbReference type="OrthoDB" id="8020218at2759"/>